<dbReference type="SMART" id="SM00642">
    <property type="entry name" value="Aamy"/>
    <property type="match status" value="1"/>
</dbReference>
<evidence type="ECO:0000259" key="3">
    <source>
        <dbReference type="SMART" id="SM00642"/>
    </source>
</evidence>
<dbReference type="AlphaFoldDB" id="A0A6P2BZB3"/>
<dbReference type="RefSeq" id="WP_145854369.1">
    <property type="nucleotide sequence ID" value="NZ_RPFW01000003.1"/>
</dbReference>
<evidence type="ECO:0000256" key="1">
    <source>
        <dbReference type="ARBA" id="ARBA00008061"/>
    </source>
</evidence>
<dbReference type="Proteomes" id="UP000460272">
    <property type="component" value="Unassembled WGS sequence"/>
</dbReference>
<protein>
    <submittedName>
        <fullName evidence="4">Alpha-glucosidase</fullName>
    </submittedName>
</protein>
<dbReference type="InterPro" id="IPR045857">
    <property type="entry name" value="O16G_dom_2"/>
</dbReference>
<accession>A0A6P2BZB3</accession>
<dbReference type="GO" id="GO:0004556">
    <property type="term" value="F:alpha-amylase activity"/>
    <property type="evidence" value="ECO:0007669"/>
    <property type="project" value="TreeGrafter"/>
</dbReference>
<dbReference type="GO" id="GO:0009313">
    <property type="term" value="P:oligosaccharide catabolic process"/>
    <property type="evidence" value="ECO:0007669"/>
    <property type="project" value="TreeGrafter"/>
</dbReference>
<dbReference type="SUPFAM" id="SSF51445">
    <property type="entry name" value="(Trans)glycosidases"/>
    <property type="match status" value="1"/>
</dbReference>
<dbReference type="OrthoDB" id="9043248at2"/>
<keyword evidence="5" id="KW-1185">Reference proteome</keyword>
<evidence type="ECO:0000256" key="2">
    <source>
        <dbReference type="SAM" id="MobiDB-lite"/>
    </source>
</evidence>
<gene>
    <name evidence="4" type="ORF">EAS64_18845</name>
</gene>
<comment type="similarity">
    <text evidence="1">Belongs to the glycosyl hydrolase 13 family.</text>
</comment>
<sequence>MASATQQKAGFTVHEQASSRTAESSDSWWRGAAIYQLYVRSFADGDGDGIGDLAGVRAKLPYLGSLGIDAIWFNPWYPSPMADAGYDISDYRSIDPVFGTLDEADALIGEAHALGIRIIVDIVPNHGSDRHPWFTAALAAGPGSAERSRFWFRPGRGADGSLPPNDWQSIFGGPAWSRVTSPDGTPGEWYLHLFAPEQPDYNWSSADVRQEFEDVLRFWFSRGVDGIRIDSAALLCKDPLLPDVAADAPPGPSHPYTDRDEVHEVYQAWRAVADKFPGRMLIGEVWLPDASRLARYVGPGELNTVFNFPYLDCPWDAAALRRVIDQTLALNAPLGVPATWVLSNHDVDRVVSRYGRADTAFSLDRRPYFHGFPVDLTLGTRRARAAALLTMALPGSVYIYQGEELGLWEVQDIPDELRQDPIWARTGGADPGRDGSRVPLPWSGTEPPFGFSPDSPDGAVQPWLPQPKEWRDLTVSAESVSGDSMLALYRDALRLRRSSLSSLGESMSWCPSAPGVLDFSRGEGVRCVANLSGEPAALPPGAAVLLASGPLTEDGRLPTDTTAWVRVA</sequence>
<dbReference type="CDD" id="cd11332">
    <property type="entry name" value="AmyAc_OligoGlu_TS"/>
    <property type="match status" value="1"/>
</dbReference>
<dbReference type="InterPro" id="IPR017853">
    <property type="entry name" value="GH"/>
</dbReference>
<evidence type="ECO:0000313" key="4">
    <source>
        <dbReference type="EMBL" id="TVZ04424.1"/>
    </source>
</evidence>
<dbReference type="EMBL" id="RPFW01000003">
    <property type="protein sequence ID" value="TVZ04424.1"/>
    <property type="molecule type" value="Genomic_DNA"/>
</dbReference>
<dbReference type="PANTHER" id="PTHR10357">
    <property type="entry name" value="ALPHA-AMYLASE FAMILY MEMBER"/>
    <property type="match status" value="1"/>
</dbReference>
<reference evidence="4 5" key="1">
    <citation type="submission" date="2018-11" db="EMBL/GenBank/DDBJ databases">
        <title>Trebonia kvetii gen.nov., sp.nov., a novel acidophilic actinobacterium, and proposal of the new actinobacterial family Treboniaceae fam. nov.</title>
        <authorList>
            <person name="Rapoport D."/>
            <person name="Sagova-Mareckova M."/>
            <person name="Sedlacek I."/>
            <person name="Provaznik J."/>
            <person name="Kralova S."/>
            <person name="Pavlinic D."/>
            <person name="Benes V."/>
            <person name="Kopecky J."/>
        </authorList>
    </citation>
    <scope>NUCLEOTIDE SEQUENCE [LARGE SCALE GENOMIC DNA]</scope>
    <source>
        <strain evidence="4 5">15Tr583</strain>
    </source>
</reference>
<dbReference type="Gene3D" id="3.20.20.80">
    <property type="entry name" value="Glycosidases"/>
    <property type="match status" value="1"/>
</dbReference>
<feature type="domain" description="Glycosyl hydrolase family 13 catalytic" evidence="3">
    <location>
        <begin position="36"/>
        <end position="433"/>
    </location>
</feature>
<dbReference type="Gene3D" id="3.90.400.10">
    <property type="entry name" value="Oligo-1,6-glucosidase, Domain 2"/>
    <property type="match status" value="1"/>
</dbReference>
<organism evidence="4 5">
    <name type="scientific">Trebonia kvetii</name>
    <dbReference type="NCBI Taxonomy" id="2480626"/>
    <lineage>
        <taxon>Bacteria</taxon>
        <taxon>Bacillati</taxon>
        <taxon>Actinomycetota</taxon>
        <taxon>Actinomycetes</taxon>
        <taxon>Streptosporangiales</taxon>
        <taxon>Treboniaceae</taxon>
        <taxon>Trebonia</taxon>
    </lineage>
</organism>
<evidence type="ECO:0000313" key="5">
    <source>
        <dbReference type="Proteomes" id="UP000460272"/>
    </source>
</evidence>
<dbReference type="InterPro" id="IPR006047">
    <property type="entry name" value="GH13_cat_dom"/>
</dbReference>
<proteinExistence type="inferred from homology"/>
<name>A0A6P2BZB3_9ACTN</name>
<comment type="caution">
    <text evidence="4">The sequence shown here is derived from an EMBL/GenBank/DDBJ whole genome shotgun (WGS) entry which is preliminary data.</text>
</comment>
<dbReference type="Pfam" id="PF00128">
    <property type="entry name" value="Alpha-amylase"/>
    <property type="match status" value="1"/>
</dbReference>
<feature type="region of interest" description="Disordered" evidence="2">
    <location>
        <begin position="424"/>
        <end position="460"/>
    </location>
</feature>
<dbReference type="PANTHER" id="PTHR10357:SF179">
    <property type="entry name" value="NEUTRAL AND BASIC AMINO ACID TRANSPORT PROTEIN RBAT"/>
    <property type="match status" value="1"/>
</dbReference>